<protein>
    <submittedName>
        <fullName evidence="1">Type VI secretion system baseplate subunit TssG</fullName>
    </submittedName>
</protein>
<evidence type="ECO:0000313" key="2">
    <source>
        <dbReference type="Proteomes" id="UP000244906"/>
    </source>
</evidence>
<dbReference type="OrthoDB" id="1523296at2"/>
<name>A0A2V1H1M5_9GAMM</name>
<dbReference type="RefSeq" id="WP_116687161.1">
    <property type="nucleotide sequence ID" value="NZ_CAWNYD010000004.1"/>
</dbReference>
<dbReference type="Pfam" id="PF06996">
    <property type="entry name" value="T6SS_TssG"/>
    <property type="match status" value="1"/>
</dbReference>
<gene>
    <name evidence="1" type="primary">tssG</name>
    <name evidence="1" type="ORF">DC094_10995</name>
</gene>
<reference evidence="1 2" key="1">
    <citation type="submission" date="2018-04" db="EMBL/GenBank/DDBJ databases">
        <title>Thalassorhabdus spongiae gen. nov., sp. nov., isolated from a marine sponge in South-West Iceland.</title>
        <authorList>
            <person name="Knobloch S."/>
            <person name="Daussin A."/>
            <person name="Johannsson R."/>
            <person name="Marteinsson V.T."/>
        </authorList>
    </citation>
    <scope>NUCLEOTIDE SEQUENCE [LARGE SCALE GENOMIC DNA]</scope>
    <source>
        <strain evidence="1 2">Hp12</strain>
    </source>
</reference>
<dbReference type="EMBL" id="QDDL01000004">
    <property type="protein sequence ID" value="PVZ68776.1"/>
    <property type="molecule type" value="Genomic_DNA"/>
</dbReference>
<proteinExistence type="predicted"/>
<keyword evidence="2" id="KW-1185">Reference proteome</keyword>
<dbReference type="AlphaFoldDB" id="A0A2V1H1M5"/>
<comment type="caution">
    <text evidence="1">The sequence shown here is derived from an EMBL/GenBank/DDBJ whole genome shotgun (WGS) entry which is preliminary data.</text>
</comment>
<dbReference type="Proteomes" id="UP000244906">
    <property type="component" value="Unassembled WGS sequence"/>
</dbReference>
<sequence>MATENWRATIDLAASQVMVDQCHQYQFFQLVELMLQQQNIDPEAVDWLVDGQLIFSANPSLGFAASDIKSLQFGANNNGQLETSFLGLSGAQSPLPGFYLDKLANDDESGSRKAFLDYFNHRLIGFLYKIWRKHRYYLRFRSDAEDALSSQVFALCGLANPQLRKHLQLDWNRLLPFCGLLSHRNRSPQVLQKIIASYFELPKVTITMWQLRRINIDENQRVTLGQRNAVLGKQFVIGSKIADRRGKFALCLGQLSFDQAKDFFPDGQYFNPLQRLLQFIMREPFAVELKLYLKQVPPLMQLAKDHSLQLGWSSCLPVAQLNKKRSLSDSAISITLC</sequence>
<dbReference type="NCBIfam" id="TIGR03347">
    <property type="entry name" value="VI_chp_1"/>
    <property type="match status" value="1"/>
</dbReference>
<accession>A0A2V1H1M5</accession>
<evidence type="ECO:0000313" key="1">
    <source>
        <dbReference type="EMBL" id="PVZ68776.1"/>
    </source>
</evidence>
<dbReference type="InterPro" id="IPR010732">
    <property type="entry name" value="T6SS_TssG-like"/>
</dbReference>
<dbReference type="PANTHER" id="PTHR35564">
    <property type="match status" value="1"/>
</dbReference>
<dbReference type="PANTHER" id="PTHR35564:SF3">
    <property type="entry name" value="TYPE VI SECRETION SYSTEM BASEPLATE SUBUNIT TSSG"/>
    <property type="match status" value="1"/>
</dbReference>
<organism evidence="1 2">
    <name type="scientific">Pelagibaculum spongiae</name>
    <dbReference type="NCBI Taxonomy" id="2080658"/>
    <lineage>
        <taxon>Bacteria</taxon>
        <taxon>Pseudomonadati</taxon>
        <taxon>Pseudomonadota</taxon>
        <taxon>Gammaproteobacteria</taxon>
        <taxon>Oceanospirillales</taxon>
        <taxon>Pelagibaculum</taxon>
    </lineage>
</organism>